<dbReference type="PROSITE" id="PS50056">
    <property type="entry name" value="TYR_PHOSPHATASE_2"/>
    <property type="match status" value="1"/>
</dbReference>
<dbReference type="VEuPathDB" id="FungiDB:SDRG_08397"/>
<dbReference type="OrthoDB" id="266663at2759"/>
<dbReference type="AlphaFoldDB" id="T0QHG9"/>
<dbReference type="Gene3D" id="3.90.190.10">
    <property type="entry name" value="Protein tyrosine phosphatase superfamily"/>
    <property type="match status" value="2"/>
</dbReference>
<dbReference type="SUPFAM" id="SSF52799">
    <property type="entry name" value="(Phosphotyrosine protein) phosphatases II"/>
    <property type="match status" value="2"/>
</dbReference>
<dbReference type="InterPro" id="IPR016130">
    <property type="entry name" value="Tyr_Pase_AS"/>
</dbReference>
<evidence type="ECO:0000256" key="2">
    <source>
        <dbReference type="ARBA" id="ARBA00013064"/>
    </source>
</evidence>
<dbReference type="RefSeq" id="XP_008612503.1">
    <property type="nucleotide sequence ID" value="XM_008614281.1"/>
</dbReference>
<evidence type="ECO:0000313" key="7">
    <source>
        <dbReference type="Proteomes" id="UP000030762"/>
    </source>
</evidence>
<evidence type="ECO:0000256" key="4">
    <source>
        <dbReference type="ARBA" id="ARBA00022912"/>
    </source>
</evidence>
<keyword evidence="4" id="KW-0904">Protein phosphatase</keyword>
<dbReference type="InterPro" id="IPR029021">
    <property type="entry name" value="Prot-tyrosine_phosphatase-like"/>
</dbReference>
<dbReference type="PROSITE" id="PS00383">
    <property type="entry name" value="TYR_PHOSPHATASE_1"/>
    <property type="match status" value="1"/>
</dbReference>
<dbReference type="eggNOG" id="KOG1720">
    <property type="taxonomic scope" value="Eukaryota"/>
</dbReference>
<evidence type="ECO:0000313" key="6">
    <source>
        <dbReference type="EMBL" id="EQC34191.1"/>
    </source>
</evidence>
<dbReference type="CDD" id="cd17657">
    <property type="entry name" value="CDC14_N"/>
    <property type="match status" value="1"/>
</dbReference>
<feature type="domain" description="Tyrosine specific protein phosphatases" evidence="5">
    <location>
        <begin position="265"/>
        <end position="327"/>
    </location>
</feature>
<dbReference type="Proteomes" id="UP000030762">
    <property type="component" value="Unassembled WGS sequence"/>
</dbReference>
<keyword evidence="7" id="KW-1185">Reference proteome</keyword>
<dbReference type="Pfam" id="PF14671">
    <property type="entry name" value="DSPn"/>
    <property type="match status" value="1"/>
</dbReference>
<dbReference type="PANTHER" id="PTHR23339">
    <property type="entry name" value="TYROSINE SPECIFIC PROTEIN PHOSPHATASE AND DUAL SPECIFICITY PROTEIN PHOSPHATASE"/>
    <property type="match status" value="1"/>
</dbReference>
<dbReference type="STRING" id="1156394.T0QHG9"/>
<proteinExistence type="inferred from homology"/>
<dbReference type="InParanoid" id="T0QHG9"/>
<comment type="similarity">
    <text evidence="1">Belongs to the protein-tyrosine phosphatase family. Non-receptor class CDC14 subfamily.</text>
</comment>
<accession>T0QHG9</accession>
<dbReference type="InterPro" id="IPR000387">
    <property type="entry name" value="Tyr_Pase_dom"/>
</dbReference>
<dbReference type="FunFam" id="3.90.190.10:FF:000006">
    <property type="entry name" value="Dual specificity protein phosphatase CDC14B"/>
    <property type="match status" value="1"/>
</dbReference>
<sequence length="365" mass="40118">MQSVVVDTSIVYVEWSPDDGPLVPEPNTTLVFLETDDLVYARFFADFGPLPLGQVVRFLRSLQTTAKSYTRVICYSTAHPQRQANAIALLVLYRVVLRRLSPAEAMAPFETKQLPPFRDAAYGICTFGLSIVDCAAAMHKAVALNFFALDTFDVDGYEAMAAENDMHWIVPQKLVALPGPTSQPAGSDRTRFPQRVDDVALKLKALGVSCVGIVVITKYPRATLFGVVRLNDATGYDARKIVAVGLRHVEMPYADGGTPSEESLTTFFSICDREKGALAVHCEGGLGRTGTTIAAYLIYRYGFTAPEAIAWCRLCRPGSVLGQQQHFSMFMAPRLRALPPTHVLDKTAKHIKNKKTIKHIVTIGH</sequence>
<dbReference type="Pfam" id="PF22785">
    <property type="entry name" value="Tc-R-P"/>
    <property type="match status" value="1"/>
</dbReference>
<dbReference type="GeneID" id="19949124"/>
<evidence type="ECO:0000256" key="1">
    <source>
        <dbReference type="ARBA" id="ARBA00007315"/>
    </source>
</evidence>
<evidence type="ECO:0000256" key="3">
    <source>
        <dbReference type="ARBA" id="ARBA00022801"/>
    </source>
</evidence>
<keyword evidence="3" id="KW-0378">Hydrolase</keyword>
<reference evidence="6 7" key="1">
    <citation type="submission" date="2012-04" db="EMBL/GenBank/DDBJ databases">
        <title>The Genome Sequence of Saprolegnia declina VS20.</title>
        <authorList>
            <consortium name="The Broad Institute Genome Sequencing Platform"/>
            <person name="Russ C."/>
            <person name="Nusbaum C."/>
            <person name="Tyler B."/>
            <person name="van West P."/>
            <person name="Dieguez-Uribeondo J."/>
            <person name="de Bruijn I."/>
            <person name="Tripathy S."/>
            <person name="Jiang R."/>
            <person name="Young S.K."/>
            <person name="Zeng Q."/>
            <person name="Gargeya S."/>
            <person name="Fitzgerald M."/>
            <person name="Haas B."/>
            <person name="Abouelleil A."/>
            <person name="Alvarado L."/>
            <person name="Arachchi H.M."/>
            <person name="Berlin A."/>
            <person name="Chapman S.B."/>
            <person name="Goldberg J."/>
            <person name="Griggs A."/>
            <person name="Gujja S."/>
            <person name="Hansen M."/>
            <person name="Howarth C."/>
            <person name="Imamovic A."/>
            <person name="Larimer J."/>
            <person name="McCowen C."/>
            <person name="Montmayeur A."/>
            <person name="Murphy C."/>
            <person name="Neiman D."/>
            <person name="Pearson M."/>
            <person name="Priest M."/>
            <person name="Roberts A."/>
            <person name="Saif S."/>
            <person name="Shea T."/>
            <person name="Sisk P."/>
            <person name="Sykes S."/>
            <person name="Wortman J."/>
            <person name="Nusbaum C."/>
            <person name="Birren B."/>
        </authorList>
    </citation>
    <scope>NUCLEOTIDE SEQUENCE [LARGE SCALE GENOMIC DNA]</scope>
    <source>
        <strain evidence="6 7">VS20</strain>
    </source>
</reference>
<dbReference type="InterPro" id="IPR029260">
    <property type="entry name" value="DSPn"/>
</dbReference>
<protein>
    <recommendedName>
        <fullName evidence="2">protein-tyrosine-phosphatase</fullName>
        <ecNumber evidence="2">3.1.3.48</ecNumber>
    </recommendedName>
</protein>
<organism evidence="6 7">
    <name type="scientific">Saprolegnia diclina (strain VS20)</name>
    <dbReference type="NCBI Taxonomy" id="1156394"/>
    <lineage>
        <taxon>Eukaryota</taxon>
        <taxon>Sar</taxon>
        <taxon>Stramenopiles</taxon>
        <taxon>Oomycota</taxon>
        <taxon>Saprolegniomycetes</taxon>
        <taxon>Saprolegniales</taxon>
        <taxon>Saprolegniaceae</taxon>
        <taxon>Saprolegnia</taxon>
    </lineage>
</organism>
<dbReference type="InterPro" id="IPR003595">
    <property type="entry name" value="Tyr_Pase_cat"/>
</dbReference>
<dbReference type="EMBL" id="JH767156">
    <property type="protein sequence ID" value="EQC34191.1"/>
    <property type="molecule type" value="Genomic_DNA"/>
</dbReference>
<dbReference type="OMA" id="DCFRQKL"/>
<dbReference type="SMART" id="SM00404">
    <property type="entry name" value="PTPc_motif"/>
    <property type="match status" value="1"/>
</dbReference>
<dbReference type="EC" id="3.1.3.48" evidence="2"/>
<dbReference type="GO" id="GO:0004725">
    <property type="term" value="F:protein tyrosine phosphatase activity"/>
    <property type="evidence" value="ECO:0007669"/>
    <property type="project" value="UniProtKB-EC"/>
</dbReference>
<gene>
    <name evidence="6" type="ORF">SDRG_08397</name>
</gene>
<evidence type="ECO:0000259" key="5">
    <source>
        <dbReference type="PROSITE" id="PS50056"/>
    </source>
</evidence>
<dbReference type="InterPro" id="IPR050561">
    <property type="entry name" value="PTP"/>
</dbReference>
<name>T0QHG9_SAPDV</name>